<evidence type="ECO:0000313" key="3">
    <source>
        <dbReference type="EMBL" id="PWW44933.1"/>
    </source>
</evidence>
<evidence type="ECO:0008006" key="5">
    <source>
        <dbReference type="Google" id="ProtNLM"/>
    </source>
</evidence>
<feature type="chain" id="PRO_5039687377" description="DUF3829 domain-containing protein" evidence="2">
    <location>
        <begin position="25"/>
        <end position="299"/>
    </location>
</feature>
<dbReference type="PROSITE" id="PS51257">
    <property type="entry name" value="PROKAR_LIPOPROTEIN"/>
    <property type="match status" value="1"/>
</dbReference>
<dbReference type="EMBL" id="QGTZ01000001">
    <property type="protein sequence ID" value="PWW44933.1"/>
    <property type="molecule type" value="Genomic_DNA"/>
</dbReference>
<dbReference type="Proteomes" id="UP000247078">
    <property type="component" value="Unassembled WGS sequence"/>
</dbReference>
<dbReference type="AlphaFoldDB" id="A0A855YFW1"/>
<proteinExistence type="predicted"/>
<reference evidence="3 4" key="1">
    <citation type="submission" date="2018-05" db="EMBL/GenBank/DDBJ databases">
        <title>Freshwater and sediment microbial communities from various areas in North America, analyzing microbe dynamics in response to fracking.</title>
        <authorList>
            <person name="Lamendella R."/>
        </authorList>
    </citation>
    <scope>NUCLEOTIDE SEQUENCE [LARGE SCALE GENOMIC DNA]</scope>
    <source>
        <strain evidence="3 4">DB-3</strain>
    </source>
</reference>
<evidence type="ECO:0000256" key="2">
    <source>
        <dbReference type="SAM" id="SignalP"/>
    </source>
</evidence>
<gene>
    <name evidence="3" type="ORF">DET56_101133</name>
</gene>
<keyword evidence="2" id="KW-0732">Signal</keyword>
<organism evidence="3 4">
    <name type="scientific">Paenibacillus pabuli</name>
    <dbReference type="NCBI Taxonomy" id="1472"/>
    <lineage>
        <taxon>Bacteria</taxon>
        <taxon>Bacillati</taxon>
        <taxon>Bacillota</taxon>
        <taxon>Bacilli</taxon>
        <taxon>Bacillales</taxon>
        <taxon>Paenibacillaceae</taxon>
        <taxon>Paenibacillus</taxon>
    </lineage>
</organism>
<evidence type="ECO:0000256" key="1">
    <source>
        <dbReference type="SAM" id="MobiDB-lite"/>
    </source>
</evidence>
<evidence type="ECO:0000313" key="4">
    <source>
        <dbReference type="Proteomes" id="UP000247078"/>
    </source>
</evidence>
<feature type="signal peptide" evidence="2">
    <location>
        <begin position="1"/>
        <end position="24"/>
    </location>
</feature>
<sequence length="299" mass="32812">MRWNHRIKMFTAIFSLVAILTACGGGTKEATTKESAQDAGAVATATNSSDTSTTDSSAADTNAEDSAGTSSTSDTTGSSPEEGKIGVDSTLEELKQKYADKLGYIRVPLNDHPVRRVSEEGSKNINIANYSDAVVNMNTGIPIHSDSQRLIDDAFPFFTTVQAPEVSYVSWEEATNLERAMVKTLFISRQALLLTEDAMKNKDYTSQSFKDSMVFFKNAAEFDSMAPVAQHTYDITLTKLYDKARDSWAKLAAIDPEQDEAAFAEKYTEARTEANNVMGLLNILLSTNEEERLEQTYGK</sequence>
<feature type="compositionally biased region" description="Low complexity" evidence="1">
    <location>
        <begin position="43"/>
        <end position="79"/>
    </location>
</feature>
<accession>A0A855YFW1</accession>
<name>A0A855YFW1_9BACL</name>
<dbReference type="RefSeq" id="WP_109997825.1">
    <property type="nucleotide sequence ID" value="NZ_QGTZ01000001.1"/>
</dbReference>
<feature type="region of interest" description="Disordered" evidence="1">
    <location>
        <begin position="32"/>
        <end position="87"/>
    </location>
</feature>
<comment type="caution">
    <text evidence="3">The sequence shown here is derived from an EMBL/GenBank/DDBJ whole genome shotgun (WGS) entry which is preliminary data.</text>
</comment>
<protein>
    <recommendedName>
        <fullName evidence="5">DUF3829 domain-containing protein</fullName>
    </recommendedName>
</protein>